<name>A0ACC0HDI0_9ERIC</name>
<comment type="caution">
    <text evidence="1">The sequence shown here is derived from an EMBL/GenBank/DDBJ whole genome shotgun (WGS) entry which is preliminary data.</text>
</comment>
<protein>
    <submittedName>
        <fullName evidence="1">Uncharacterized protein</fullName>
    </submittedName>
</protein>
<gene>
    <name evidence="1" type="ORF">LOK49_LG06G00516</name>
</gene>
<evidence type="ECO:0000313" key="2">
    <source>
        <dbReference type="Proteomes" id="UP001060215"/>
    </source>
</evidence>
<dbReference type="EMBL" id="CM045762">
    <property type="protein sequence ID" value="KAI8010056.1"/>
    <property type="molecule type" value="Genomic_DNA"/>
</dbReference>
<evidence type="ECO:0000313" key="1">
    <source>
        <dbReference type="EMBL" id="KAI8010056.1"/>
    </source>
</evidence>
<dbReference type="Proteomes" id="UP001060215">
    <property type="component" value="Chromosome 5"/>
</dbReference>
<accession>A0ACC0HDI0</accession>
<keyword evidence="2" id="KW-1185">Reference proteome</keyword>
<proteinExistence type="predicted"/>
<sequence>MGCRRIAMGSAEDNEEAERLFLHGGFWVIGGFREAIEEHQTPIRREVLDDLFEVFNVDLVSNAHSWTCMDLYLFATPYRVTWDYYFLARGHTLEFKEWEGKAEFEYDVFPLFTNTGWGESSNIGFLRSHIELPLYSVLSHRVTNISVDDIHSGISSQYPKSGADGAVLRLWRSGGYDIIDVLPWDEWWNFELTKDESNPHIALLPLHPDVRAKFNETAAWEYALSMVGKPYGYHNLIFSWIDTIDGNYPPPLDAHVVASVMTVWNNVQPDYAANMWNEALNKRLETKGLDLPEILVEAERRGSSFDELLTIPEQDDWIYTDGKSTSCVVFILEMYKEAGLFDPIANSIQVTEFTIKDAYTLKFFENNSSRLPKWCNDADTVKLPFCQIRGKYRMELPGYNTMDPYPHMNERKALIIPFKLLVSMLSILCGTGCLISSNNCSMMPFRSTSILKDSETVIQTWLWK</sequence>
<reference evidence="1 2" key="1">
    <citation type="journal article" date="2022" name="Plant J.">
        <title>Chromosome-level genome of Camellia lanceoleosa provides a valuable resource for understanding genome evolution and self-incompatibility.</title>
        <authorList>
            <person name="Gong W."/>
            <person name="Xiao S."/>
            <person name="Wang L."/>
            <person name="Liao Z."/>
            <person name="Chang Y."/>
            <person name="Mo W."/>
            <person name="Hu G."/>
            <person name="Li W."/>
            <person name="Zhao G."/>
            <person name="Zhu H."/>
            <person name="Hu X."/>
            <person name="Ji K."/>
            <person name="Xiang X."/>
            <person name="Song Q."/>
            <person name="Yuan D."/>
            <person name="Jin S."/>
            <person name="Zhang L."/>
        </authorList>
    </citation>
    <scope>NUCLEOTIDE SEQUENCE [LARGE SCALE GENOMIC DNA]</scope>
    <source>
        <strain evidence="1">SQ_2022a</strain>
    </source>
</reference>
<organism evidence="1 2">
    <name type="scientific">Camellia lanceoleosa</name>
    <dbReference type="NCBI Taxonomy" id="1840588"/>
    <lineage>
        <taxon>Eukaryota</taxon>
        <taxon>Viridiplantae</taxon>
        <taxon>Streptophyta</taxon>
        <taxon>Embryophyta</taxon>
        <taxon>Tracheophyta</taxon>
        <taxon>Spermatophyta</taxon>
        <taxon>Magnoliopsida</taxon>
        <taxon>eudicotyledons</taxon>
        <taxon>Gunneridae</taxon>
        <taxon>Pentapetalae</taxon>
        <taxon>asterids</taxon>
        <taxon>Ericales</taxon>
        <taxon>Theaceae</taxon>
        <taxon>Camellia</taxon>
    </lineage>
</organism>